<dbReference type="InterPro" id="IPR019775">
    <property type="entry name" value="WD40_repeat_CS"/>
</dbReference>
<keyword evidence="1 3" id="KW-0853">WD repeat</keyword>
<dbReference type="PROSITE" id="PS00678">
    <property type="entry name" value="WD_REPEATS_1"/>
    <property type="match status" value="1"/>
</dbReference>
<organism evidence="4 5">
    <name type="scientific">Romanomermis culicivorax</name>
    <name type="common">Nematode worm</name>
    <dbReference type="NCBI Taxonomy" id="13658"/>
    <lineage>
        <taxon>Eukaryota</taxon>
        <taxon>Metazoa</taxon>
        <taxon>Ecdysozoa</taxon>
        <taxon>Nematoda</taxon>
        <taxon>Enoplea</taxon>
        <taxon>Dorylaimia</taxon>
        <taxon>Mermithida</taxon>
        <taxon>Mermithoidea</taxon>
        <taxon>Mermithidae</taxon>
        <taxon>Romanomermis</taxon>
    </lineage>
</organism>
<name>A0A915KR73_ROMCU</name>
<proteinExistence type="predicted"/>
<evidence type="ECO:0000256" key="1">
    <source>
        <dbReference type="ARBA" id="ARBA00022574"/>
    </source>
</evidence>
<evidence type="ECO:0000313" key="5">
    <source>
        <dbReference type="WBParaSite" id="nRc.2.0.1.t40188-RA"/>
    </source>
</evidence>
<dbReference type="Gene3D" id="2.130.10.10">
    <property type="entry name" value="YVTN repeat-like/Quinoprotein amine dehydrogenase"/>
    <property type="match status" value="2"/>
</dbReference>
<dbReference type="SMART" id="SM00320">
    <property type="entry name" value="WD40"/>
    <property type="match status" value="7"/>
</dbReference>
<dbReference type="InterPro" id="IPR011047">
    <property type="entry name" value="Quinoprotein_ADH-like_sf"/>
</dbReference>
<dbReference type="InterPro" id="IPR027145">
    <property type="entry name" value="PWP2"/>
</dbReference>
<dbReference type="AlphaFoldDB" id="A0A915KR73"/>
<dbReference type="CDD" id="cd00200">
    <property type="entry name" value="WD40"/>
    <property type="match status" value="1"/>
</dbReference>
<dbReference type="Proteomes" id="UP000887565">
    <property type="component" value="Unplaced"/>
</dbReference>
<accession>A0A915KR73</accession>
<dbReference type="GO" id="GO:0000462">
    <property type="term" value="P:maturation of SSU-rRNA from tricistronic rRNA transcript (SSU-rRNA, 5.8S rRNA, LSU-rRNA)"/>
    <property type="evidence" value="ECO:0007669"/>
    <property type="project" value="TreeGrafter"/>
</dbReference>
<dbReference type="PROSITE" id="PS50294">
    <property type="entry name" value="WD_REPEATS_REGION"/>
    <property type="match status" value="3"/>
</dbReference>
<dbReference type="WBParaSite" id="nRc.2.0.1.t40188-RA">
    <property type="protein sequence ID" value="nRc.2.0.1.t40188-RA"/>
    <property type="gene ID" value="nRc.2.0.1.g40188"/>
</dbReference>
<evidence type="ECO:0000256" key="2">
    <source>
        <dbReference type="ARBA" id="ARBA00022737"/>
    </source>
</evidence>
<keyword evidence="4" id="KW-1185">Reference proteome</keyword>
<dbReference type="GO" id="GO:0000028">
    <property type="term" value="P:ribosomal small subunit assembly"/>
    <property type="evidence" value="ECO:0007669"/>
    <property type="project" value="TreeGrafter"/>
</dbReference>
<dbReference type="Pfam" id="PF00400">
    <property type="entry name" value="WD40"/>
    <property type="match status" value="5"/>
</dbReference>
<feature type="repeat" description="WD" evidence="3">
    <location>
        <begin position="137"/>
        <end position="178"/>
    </location>
</feature>
<protein>
    <submittedName>
        <fullName evidence="5">Uncharacterized protein</fullName>
    </submittedName>
</protein>
<dbReference type="InterPro" id="IPR020472">
    <property type="entry name" value="WD40_PAC1"/>
</dbReference>
<reference evidence="5" key="1">
    <citation type="submission" date="2022-11" db="UniProtKB">
        <authorList>
            <consortium name="WormBaseParasite"/>
        </authorList>
    </citation>
    <scope>IDENTIFICATION</scope>
</reference>
<dbReference type="PANTHER" id="PTHR19858">
    <property type="entry name" value="WD40 REPEAT PROTEIN"/>
    <property type="match status" value="1"/>
</dbReference>
<dbReference type="GO" id="GO:0034388">
    <property type="term" value="C:Pwp2p-containing subcomplex of 90S preribosome"/>
    <property type="evidence" value="ECO:0007669"/>
    <property type="project" value="TreeGrafter"/>
</dbReference>
<dbReference type="SUPFAM" id="SSF50998">
    <property type="entry name" value="Quinoprotein alcohol dehydrogenase-like"/>
    <property type="match status" value="1"/>
</dbReference>
<dbReference type="GO" id="GO:0032040">
    <property type="term" value="C:small-subunit processome"/>
    <property type="evidence" value="ECO:0007669"/>
    <property type="project" value="TreeGrafter"/>
</dbReference>
<dbReference type="InterPro" id="IPR015943">
    <property type="entry name" value="WD40/YVTN_repeat-like_dom_sf"/>
</dbReference>
<dbReference type="InterPro" id="IPR001680">
    <property type="entry name" value="WD40_rpt"/>
</dbReference>
<sequence>MFSGDDLAENVDFDRDLIPNFNINDRNNDREKENPREALFKCHKKFSLASVVPGAGIQVVTAVYHKEKRLFVTGHSNGTFVIHEMPEFCLIHCLNMSDKSVTALDINLTGDWLAVASSHLGQLIVWEWQSETFVMKQQGHFHDMNCVSYSPDGQFVATGGQDAKVKVWTVENGFCFVTFGEHTGNITGLAWTQGGKAVVSSSLDGTVRAFDLKRYRNFRTFVSPEPVQFSCVAVDRAGDLVCAGCQDVFDIFVWSLNTGRLLEILTGHEAPVNSLDFNPTNSMLVSGSWDKTMRLWDIVDSKQSKEIITHTSDVLNVQFSPDGLLVGCCTLNSQIYVYEPVEAQQIACIEGRLDLDIGRGATDDITQKKLTPSKSFTALCFSPNSEFIIAGGASRYICIYHVAEQILVKKFQVTHNRSLNYVAYPLTYFPQIDKPEIGVVSQYNPMR</sequence>
<feature type="repeat" description="WD" evidence="3">
    <location>
        <begin position="179"/>
        <end position="220"/>
    </location>
</feature>
<feature type="repeat" description="WD" evidence="3">
    <location>
        <begin position="265"/>
        <end position="306"/>
    </location>
</feature>
<keyword evidence="2" id="KW-0677">Repeat</keyword>
<evidence type="ECO:0000313" key="4">
    <source>
        <dbReference type="Proteomes" id="UP000887565"/>
    </source>
</evidence>
<dbReference type="PROSITE" id="PS50082">
    <property type="entry name" value="WD_REPEATS_2"/>
    <property type="match status" value="3"/>
</dbReference>
<evidence type="ECO:0000256" key="3">
    <source>
        <dbReference type="PROSITE-ProRule" id="PRU00221"/>
    </source>
</evidence>
<dbReference type="PANTHER" id="PTHR19858:SF0">
    <property type="entry name" value="PERIODIC TRYPTOPHAN PROTEIN 2 HOMOLOG"/>
    <property type="match status" value="1"/>
</dbReference>
<dbReference type="PRINTS" id="PR00320">
    <property type="entry name" value="GPROTEINBRPT"/>
</dbReference>